<evidence type="ECO:0000313" key="2">
    <source>
        <dbReference type="Proteomes" id="UP000613580"/>
    </source>
</evidence>
<keyword evidence="2" id="KW-1185">Reference proteome</keyword>
<evidence type="ECO:0000313" key="1">
    <source>
        <dbReference type="EMBL" id="KAF7316727.1"/>
    </source>
</evidence>
<comment type="caution">
    <text evidence="1">The sequence shown here is derived from an EMBL/GenBank/DDBJ whole genome shotgun (WGS) entry which is preliminary data.</text>
</comment>
<accession>A0A8H6WGE4</accession>
<sequence length="1056" mass="118746">MDSGQYFAYIAGADPSCKYATSRVIIIDPFVLVLALNLQSNQPVTVSTLVNFLKHQHKGFCDIPHCSTLSDTASAEYYIPVSVDDSNMCSTDLDGRTLNPRRSNRLPDNSAMAHIIGNPRPFIPQRQPVDLLIVQTELQFLVAVRAATQGCTLDHSKPMDLIPVRFDWVSEETNVTARSLTLAAQTLHTLGCATAGGCETFSAQSIERAIYYSPRSLTDQAFQVDGPVVQGSALPNQNRIPRSQQIMVAPQPFGSPIIHLVVIRDEAPPLPPSRAKRVLGDLSEDETLPTKGKRRRKTISLDISALEVIGTEGSGLFRVKDAPLPLHGKSFMERTGKGWADTVFVDLIGATQRLLDCAFSPITGASVASIEHPGCAAEIDYMLSAIKITSAPRPMQQRQELFGFSPDPLPDEMLTLALKFDDAADLSEASVNRELRMFSFTLVGEQDRYDTKIALEEAADNSDEILRVILDDLRLAGNGRKLLFVAKFNIDLLYCTAEQRRSALQLFKGLAKTLQKYKREIAVLSIAPCPALNFLVGDGHFEHDPIDLSFDPRIIRYLGFTVDQLSILVDAYTTDLTRRAEATQLLHERSAIPYGPSVSASTTRSCFFPYDPVFKVLEALVTGTFQQVFDGLPAYPSLKDEQWRLLGVVSRAASASDQQLFHQLLNDSNIVPEAKGHDHAVAPNLRFDLPAWKFLQQHFLDRKYHELRPLVPPLYLPRLLRVLGLVDVFYHGDKVVLRFVNARMKNEVNNRLEFNIEERQWCIHDIAEKNDANHTVAHWLAERIRADFAGIDISDLKEMRETRFKLIVMNILNETRTQEGASQPVSELNMWSSEKYRRAGAPPLRSDIYSFADTRVRLREPVLDLASRLGHLLELKCAPLDLLLEALFGLGSTKDWAKTWQLLEQLRAKLHKLGIPQWIDDWCRTALRWDHKRRKKELENLSASAWNGKALIKDLDQLTSADQLHTYFRDEASKRYYRKSLKYQVIEAVDQCVNYTGWLSSSEAEIEESDRFKRSQAVDNEGHEIEAIAVFAIGDIIQACSLGKSKTNYIYTRNNG</sequence>
<organism evidence="1 2">
    <name type="scientific">Mycena chlorophos</name>
    <name type="common">Agaric fungus</name>
    <name type="synonym">Agaricus chlorophos</name>
    <dbReference type="NCBI Taxonomy" id="658473"/>
    <lineage>
        <taxon>Eukaryota</taxon>
        <taxon>Fungi</taxon>
        <taxon>Dikarya</taxon>
        <taxon>Basidiomycota</taxon>
        <taxon>Agaricomycotina</taxon>
        <taxon>Agaricomycetes</taxon>
        <taxon>Agaricomycetidae</taxon>
        <taxon>Agaricales</taxon>
        <taxon>Marasmiineae</taxon>
        <taxon>Mycenaceae</taxon>
        <taxon>Mycena</taxon>
    </lineage>
</organism>
<dbReference type="OrthoDB" id="3128051at2759"/>
<dbReference type="Proteomes" id="UP000613580">
    <property type="component" value="Unassembled WGS sequence"/>
</dbReference>
<protein>
    <submittedName>
        <fullName evidence="1">Uncharacterized protein</fullName>
    </submittedName>
</protein>
<reference evidence="1" key="1">
    <citation type="submission" date="2020-05" db="EMBL/GenBank/DDBJ databases">
        <title>Mycena genomes resolve the evolution of fungal bioluminescence.</title>
        <authorList>
            <person name="Tsai I.J."/>
        </authorList>
    </citation>
    <scope>NUCLEOTIDE SEQUENCE</scope>
    <source>
        <strain evidence="1">110903Hualien_Pintung</strain>
    </source>
</reference>
<name>A0A8H6WGE4_MYCCL</name>
<proteinExistence type="predicted"/>
<dbReference type="EMBL" id="JACAZE010000005">
    <property type="protein sequence ID" value="KAF7316727.1"/>
    <property type="molecule type" value="Genomic_DNA"/>
</dbReference>
<dbReference type="AlphaFoldDB" id="A0A8H6WGE4"/>
<gene>
    <name evidence="1" type="ORF">HMN09_00405800</name>
</gene>